<protein>
    <submittedName>
        <fullName evidence="3">Nucleotidyltransferase family protein</fullName>
    </submittedName>
</protein>
<dbReference type="InterPro" id="IPR025877">
    <property type="entry name" value="MobA-like_NTP_Trfase"/>
</dbReference>
<name>A0A8J7FKF7_9GAMM</name>
<evidence type="ECO:0000259" key="2">
    <source>
        <dbReference type="Pfam" id="PF12804"/>
    </source>
</evidence>
<keyword evidence="4" id="KW-1185">Reference proteome</keyword>
<evidence type="ECO:0000256" key="1">
    <source>
        <dbReference type="ARBA" id="ARBA00022842"/>
    </source>
</evidence>
<dbReference type="InterPro" id="IPR029044">
    <property type="entry name" value="Nucleotide-diphossugar_trans"/>
</dbReference>
<dbReference type="Gene3D" id="3.90.550.10">
    <property type="entry name" value="Spore Coat Polysaccharide Biosynthesis Protein SpsA, Chain A"/>
    <property type="match status" value="1"/>
</dbReference>
<accession>A0A8J7FKF7</accession>
<gene>
    <name evidence="3" type="ORF">IOQ59_20885</name>
</gene>
<dbReference type="Proteomes" id="UP000640333">
    <property type="component" value="Unassembled WGS sequence"/>
</dbReference>
<reference evidence="3" key="1">
    <citation type="submission" date="2020-10" db="EMBL/GenBank/DDBJ databases">
        <title>Bacterium isolated from coastal waters sediment.</title>
        <authorList>
            <person name="Chen R.-J."/>
            <person name="Lu D.-C."/>
            <person name="Zhu K.-L."/>
            <person name="Du Z.-J."/>
        </authorList>
    </citation>
    <scope>NUCLEOTIDE SEQUENCE</scope>
    <source>
        <strain evidence="3">N1Y112</strain>
    </source>
</reference>
<proteinExistence type="predicted"/>
<dbReference type="AlphaFoldDB" id="A0A8J7FKF7"/>
<dbReference type="PANTHER" id="PTHR43777">
    <property type="entry name" value="MOLYBDENUM COFACTOR CYTIDYLYLTRANSFERASE"/>
    <property type="match status" value="1"/>
</dbReference>
<keyword evidence="1" id="KW-0460">Magnesium</keyword>
<organism evidence="3 4">
    <name type="scientific">Pontibacterium sinense</name>
    <dbReference type="NCBI Taxonomy" id="2781979"/>
    <lineage>
        <taxon>Bacteria</taxon>
        <taxon>Pseudomonadati</taxon>
        <taxon>Pseudomonadota</taxon>
        <taxon>Gammaproteobacteria</taxon>
        <taxon>Oceanospirillales</taxon>
        <taxon>Oceanospirillaceae</taxon>
        <taxon>Pontibacterium</taxon>
    </lineage>
</organism>
<dbReference type="EMBL" id="JADEYS010000035">
    <property type="protein sequence ID" value="MBE9399728.1"/>
    <property type="molecule type" value="Genomic_DNA"/>
</dbReference>
<evidence type="ECO:0000313" key="3">
    <source>
        <dbReference type="EMBL" id="MBE9399728.1"/>
    </source>
</evidence>
<sequence>MSTAIILAGGRSSRSGRIHKGLRTLNCAGQPISWLEYQIQQLRRAGFNRIVLATGFRPRPLLNKAAGVQQTHNPNPARGPFSTLQQALKGFISQQTLLVPLDNPVPAPAVLFRIRRALQNKRIAKPCYQGRGGHPLLLSKTVVKHLLKVDPAAADARLDHQLRRFAHTDIARVGVTTPLVRTNLNNQRQWTRYKSVKQGT</sequence>
<dbReference type="Pfam" id="PF12804">
    <property type="entry name" value="NTP_transf_3"/>
    <property type="match status" value="1"/>
</dbReference>
<comment type="caution">
    <text evidence="3">The sequence shown here is derived from an EMBL/GenBank/DDBJ whole genome shotgun (WGS) entry which is preliminary data.</text>
</comment>
<dbReference type="GO" id="GO:0016779">
    <property type="term" value="F:nucleotidyltransferase activity"/>
    <property type="evidence" value="ECO:0007669"/>
    <property type="project" value="UniProtKB-ARBA"/>
</dbReference>
<evidence type="ECO:0000313" key="4">
    <source>
        <dbReference type="Proteomes" id="UP000640333"/>
    </source>
</evidence>
<dbReference type="RefSeq" id="WP_193955422.1">
    <property type="nucleotide sequence ID" value="NZ_JADEYS010000035.1"/>
</dbReference>
<dbReference type="SUPFAM" id="SSF53448">
    <property type="entry name" value="Nucleotide-diphospho-sugar transferases"/>
    <property type="match status" value="1"/>
</dbReference>
<dbReference type="PANTHER" id="PTHR43777:SF1">
    <property type="entry name" value="MOLYBDENUM COFACTOR CYTIDYLYLTRANSFERASE"/>
    <property type="match status" value="1"/>
</dbReference>
<feature type="domain" description="MobA-like NTP transferase" evidence="2">
    <location>
        <begin position="4"/>
        <end position="156"/>
    </location>
</feature>